<gene>
    <name evidence="1" type="ORF">GOBAR_AA03416</name>
</gene>
<proteinExistence type="predicted"/>
<reference evidence="1 2" key="1">
    <citation type="submission" date="2015-01" db="EMBL/GenBank/DDBJ databases">
        <title>Genome of allotetraploid Gossypium barbadense reveals genomic plasticity and fiber elongation in cotton evolution.</title>
        <authorList>
            <person name="Chen X."/>
            <person name="Liu X."/>
            <person name="Zhao B."/>
            <person name="Zheng H."/>
            <person name="Hu Y."/>
            <person name="Lu G."/>
            <person name="Yang C."/>
            <person name="Chen J."/>
            <person name="Shan C."/>
            <person name="Zhang L."/>
            <person name="Zhou Y."/>
            <person name="Wang L."/>
            <person name="Guo W."/>
            <person name="Bai Y."/>
            <person name="Ruan J."/>
            <person name="Shangguan X."/>
            <person name="Mao Y."/>
            <person name="Jiang J."/>
            <person name="Zhu Y."/>
            <person name="Lei J."/>
            <person name="Kang H."/>
            <person name="Chen S."/>
            <person name="He X."/>
            <person name="Wang R."/>
            <person name="Wang Y."/>
            <person name="Chen J."/>
            <person name="Wang L."/>
            <person name="Yu S."/>
            <person name="Wang B."/>
            <person name="Wei J."/>
            <person name="Song S."/>
            <person name="Lu X."/>
            <person name="Gao Z."/>
            <person name="Gu W."/>
            <person name="Deng X."/>
            <person name="Ma D."/>
            <person name="Wang S."/>
            <person name="Liang W."/>
            <person name="Fang L."/>
            <person name="Cai C."/>
            <person name="Zhu X."/>
            <person name="Zhou B."/>
            <person name="Zhang Y."/>
            <person name="Chen Z."/>
            <person name="Xu S."/>
            <person name="Zhu R."/>
            <person name="Wang S."/>
            <person name="Zhang T."/>
            <person name="Zhao G."/>
        </authorList>
    </citation>
    <scope>NUCLEOTIDE SEQUENCE [LARGE SCALE GENOMIC DNA]</scope>
    <source>
        <strain evidence="2">cv. Xinhai21</strain>
        <tissue evidence="1">Leaf</tissue>
    </source>
</reference>
<accession>A0A2P5YNK1</accession>
<sequence>MKAVAMCGALHGQRGMRVRCRCWRAGSRQVCRARPSKLMGSRASAKVAERASKCSDWEQAVGCWRTRAGARSRPGVCDSSSVHMELLAIGARGLELEASLACAAVTACMWSC</sequence>
<dbReference type="Proteomes" id="UP000239757">
    <property type="component" value="Unassembled WGS sequence"/>
</dbReference>
<name>A0A2P5YNK1_GOSBA</name>
<protein>
    <submittedName>
        <fullName evidence="1">Uncharacterized protein</fullName>
    </submittedName>
</protein>
<dbReference type="EMBL" id="KZ662954">
    <property type="protein sequence ID" value="PPS17166.1"/>
    <property type="molecule type" value="Genomic_DNA"/>
</dbReference>
<evidence type="ECO:0000313" key="1">
    <source>
        <dbReference type="EMBL" id="PPS17166.1"/>
    </source>
</evidence>
<organism evidence="1 2">
    <name type="scientific">Gossypium barbadense</name>
    <name type="common">Sea Island cotton</name>
    <name type="synonym">Hibiscus barbadensis</name>
    <dbReference type="NCBI Taxonomy" id="3634"/>
    <lineage>
        <taxon>Eukaryota</taxon>
        <taxon>Viridiplantae</taxon>
        <taxon>Streptophyta</taxon>
        <taxon>Embryophyta</taxon>
        <taxon>Tracheophyta</taxon>
        <taxon>Spermatophyta</taxon>
        <taxon>Magnoliopsida</taxon>
        <taxon>eudicotyledons</taxon>
        <taxon>Gunneridae</taxon>
        <taxon>Pentapetalae</taxon>
        <taxon>rosids</taxon>
        <taxon>malvids</taxon>
        <taxon>Malvales</taxon>
        <taxon>Malvaceae</taxon>
        <taxon>Malvoideae</taxon>
        <taxon>Gossypium</taxon>
    </lineage>
</organism>
<dbReference type="AlphaFoldDB" id="A0A2P5YNK1"/>
<evidence type="ECO:0000313" key="2">
    <source>
        <dbReference type="Proteomes" id="UP000239757"/>
    </source>
</evidence>